<name>A0ABU3PTJ9_9ACTN</name>
<keyword evidence="1" id="KW-0808">Transferase</keyword>
<keyword evidence="2" id="KW-0677">Repeat</keyword>
<reference evidence="4 5" key="1">
    <citation type="submission" date="2023-08" db="EMBL/GenBank/DDBJ databases">
        <title>Nocardioides seae sp. nov., a bacterium isolated from a soil.</title>
        <authorList>
            <person name="Wang X."/>
        </authorList>
    </citation>
    <scope>NUCLEOTIDE SEQUENCE [LARGE SCALE GENOMIC DNA]</scope>
    <source>
        <strain evidence="4 5">YZH12</strain>
    </source>
</reference>
<dbReference type="PANTHER" id="PTHR43300:SF7">
    <property type="entry name" value="UDP-N-ACETYLBACILLOSAMINE N-ACETYLTRANSFERASE"/>
    <property type="match status" value="1"/>
</dbReference>
<dbReference type="InterPro" id="IPR001451">
    <property type="entry name" value="Hexapep"/>
</dbReference>
<evidence type="ECO:0000256" key="1">
    <source>
        <dbReference type="ARBA" id="ARBA00022679"/>
    </source>
</evidence>
<dbReference type="Gene3D" id="3.40.50.20">
    <property type="match status" value="1"/>
</dbReference>
<accession>A0ABU3PTJ9</accession>
<dbReference type="InterPro" id="IPR041561">
    <property type="entry name" value="PglD_N"/>
</dbReference>
<gene>
    <name evidence="4" type="ORF">RDV89_05690</name>
</gene>
<evidence type="ECO:0000313" key="4">
    <source>
        <dbReference type="EMBL" id="MDT9592550.1"/>
    </source>
</evidence>
<comment type="caution">
    <text evidence="4">The sequence shown here is derived from an EMBL/GenBank/DDBJ whole genome shotgun (WGS) entry which is preliminary data.</text>
</comment>
<dbReference type="SUPFAM" id="SSF51735">
    <property type="entry name" value="NAD(P)-binding Rossmann-fold domains"/>
    <property type="match status" value="1"/>
</dbReference>
<evidence type="ECO:0000313" key="5">
    <source>
        <dbReference type="Proteomes" id="UP001268542"/>
    </source>
</evidence>
<organism evidence="4 5">
    <name type="scientific">Nocardioides imazamoxiresistens</name>
    <dbReference type="NCBI Taxonomy" id="3231893"/>
    <lineage>
        <taxon>Bacteria</taxon>
        <taxon>Bacillati</taxon>
        <taxon>Actinomycetota</taxon>
        <taxon>Actinomycetes</taxon>
        <taxon>Propionibacteriales</taxon>
        <taxon>Nocardioidaceae</taxon>
        <taxon>Nocardioides</taxon>
    </lineage>
</organism>
<dbReference type="InterPro" id="IPR036291">
    <property type="entry name" value="NAD(P)-bd_dom_sf"/>
</dbReference>
<dbReference type="PROSITE" id="PS00101">
    <property type="entry name" value="HEXAPEP_TRANSFERASES"/>
    <property type="match status" value="1"/>
</dbReference>
<dbReference type="Pfam" id="PF17836">
    <property type="entry name" value="PglD_N"/>
    <property type="match status" value="1"/>
</dbReference>
<dbReference type="EMBL" id="JAVYII010000002">
    <property type="protein sequence ID" value="MDT9592550.1"/>
    <property type="molecule type" value="Genomic_DNA"/>
</dbReference>
<keyword evidence="5" id="KW-1185">Reference proteome</keyword>
<feature type="domain" description="PglD N-terminal" evidence="3">
    <location>
        <begin position="4"/>
        <end position="80"/>
    </location>
</feature>
<dbReference type="Proteomes" id="UP001268542">
    <property type="component" value="Unassembled WGS sequence"/>
</dbReference>
<protein>
    <submittedName>
        <fullName evidence="4">DapH/DapD/GlmU-related protein</fullName>
    </submittedName>
</protein>
<evidence type="ECO:0000256" key="2">
    <source>
        <dbReference type="ARBA" id="ARBA00022737"/>
    </source>
</evidence>
<proteinExistence type="predicted"/>
<dbReference type="CDD" id="cd03360">
    <property type="entry name" value="LbH_AT_putative"/>
    <property type="match status" value="1"/>
</dbReference>
<dbReference type="Gene3D" id="2.160.10.10">
    <property type="entry name" value="Hexapeptide repeat proteins"/>
    <property type="match status" value="1"/>
</dbReference>
<dbReference type="PANTHER" id="PTHR43300">
    <property type="entry name" value="ACETYLTRANSFERASE"/>
    <property type="match status" value="1"/>
</dbReference>
<dbReference type="InterPro" id="IPR050179">
    <property type="entry name" value="Trans_hexapeptide_repeat"/>
</dbReference>
<dbReference type="InterPro" id="IPR020019">
    <property type="entry name" value="AcTrfase_PglD-like"/>
</dbReference>
<dbReference type="RefSeq" id="WP_315731974.1">
    <property type="nucleotide sequence ID" value="NZ_JAVYII010000002.1"/>
</dbReference>
<dbReference type="InterPro" id="IPR011004">
    <property type="entry name" value="Trimer_LpxA-like_sf"/>
</dbReference>
<sequence length="222" mass="22959">MSTLLVVASGGLGREAAAAAESAGEHAQIAFVDDDPRRWGTTVGGRRVLGGLDTLLDRPEDRVVVCAGSGAARRRLVERLRAMGVADSRHVCIVDPGVRWAPWRTGRGAVVLAGSVLTTDVVLAEHVVLMPQVTLTHDVVVESYATLCAGVSLGGSVRVGRGATIGMNASVREGVVVGEGAVLGMGSVLLEDLPPGETWAGVPARPLRARGVARRRHGAGAR</sequence>
<dbReference type="InterPro" id="IPR018357">
    <property type="entry name" value="Hexapep_transf_CS"/>
</dbReference>
<dbReference type="Pfam" id="PF00132">
    <property type="entry name" value="Hexapep"/>
    <property type="match status" value="1"/>
</dbReference>
<dbReference type="SUPFAM" id="SSF51161">
    <property type="entry name" value="Trimeric LpxA-like enzymes"/>
    <property type="match status" value="1"/>
</dbReference>
<evidence type="ECO:0000259" key="3">
    <source>
        <dbReference type="Pfam" id="PF17836"/>
    </source>
</evidence>